<name>A0ABN1TFP5_9ACTN</name>
<protein>
    <submittedName>
        <fullName evidence="2">Uncharacterized protein</fullName>
    </submittedName>
</protein>
<sequence length="123" mass="12805">MIPGRWIPGRWIPPLPGRVPRRLRKNAREVGYGRPGGSGHIGYVRCRAHSPDCGDDGRSPIADGFRSLPAGGVAGRGGTDHGVPARRRTLRREGGEGDECQKGGEGGDGAVHGVTPVVVGLVG</sequence>
<keyword evidence="3" id="KW-1185">Reference proteome</keyword>
<dbReference type="EMBL" id="BAAALD010000010">
    <property type="protein sequence ID" value="GAA1076025.1"/>
    <property type="molecule type" value="Genomic_DNA"/>
</dbReference>
<organism evidence="2 3">
    <name type="scientific">Kitasatospora arboriphila</name>
    <dbReference type="NCBI Taxonomy" id="258052"/>
    <lineage>
        <taxon>Bacteria</taxon>
        <taxon>Bacillati</taxon>
        <taxon>Actinomycetota</taxon>
        <taxon>Actinomycetes</taxon>
        <taxon>Kitasatosporales</taxon>
        <taxon>Streptomycetaceae</taxon>
        <taxon>Kitasatospora</taxon>
    </lineage>
</organism>
<feature type="region of interest" description="Disordered" evidence="1">
    <location>
        <begin position="68"/>
        <end position="111"/>
    </location>
</feature>
<comment type="caution">
    <text evidence="2">The sequence shown here is derived from an EMBL/GenBank/DDBJ whole genome shotgun (WGS) entry which is preliminary data.</text>
</comment>
<reference evidence="2 3" key="1">
    <citation type="journal article" date="2019" name="Int. J. Syst. Evol. Microbiol.">
        <title>The Global Catalogue of Microorganisms (GCM) 10K type strain sequencing project: providing services to taxonomists for standard genome sequencing and annotation.</title>
        <authorList>
            <consortium name="The Broad Institute Genomics Platform"/>
            <consortium name="The Broad Institute Genome Sequencing Center for Infectious Disease"/>
            <person name="Wu L."/>
            <person name="Ma J."/>
        </authorList>
    </citation>
    <scope>NUCLEOTIDE SEQUENCE [LARGE SCALE GENOMIC DNA]</scope>
    <source>
        <strain evidence="2 3">JCM 13002</strain>
    </source>
</reference>
<accession>A0ABN1TFP5</accession>
<dbReference type="Proteomes" id="UP001499987">
    <property type="component" value="Unassembled WGS sequence"/>
</dbReference>
<gene>
    <name evidence="2" type="ORF">GCM10009663_16750</name>
</gene>
<feature type="compositionally biased region" description="Basic and acidic residues" evidence="1">
    <location>
        <begin position="91"/>
        <end position="102"/>
    </location>
</feature>
<evidence type="ECO:0000313" key="2">
    <source>
        <dbReference type="EMBL" id="GAA1076025.1"/>
    </source>
</evidence>
<proteinExistence type="predicted"/>
<evidence type="ECO:0000256" key="1">
    <source>
        <dbReference type="SAM" id="MobiDB-lite"/>
    </source>
</evidence>
<evidence type="ECO:0000313" key="3">
    <source>
        <dbReference type="Proteomes" id="UP001499987"/>
    </source>
</evidence>